<gene>
    <name evidence="12" type="ORF">BCR36DRAFT_306636</name>
</gene>
<dbReference type="Proteomes" id="UP000193719">
    <property type="component" value="Unassembled WGS sequence"/>
</dbReference>
<evidence type="ECO:0000313" key="13">
    <source>
        <dbReference type="Proteomes" id="UP000193719"/>
    </source>
</evidence>
<evidence type="ECO:0000256" key="2">
    <source>
        <dbReference type="ARBA" id="ARBA00022475"/>
    </source>
</evidence>
<keyword evidence="7" id="KW-0675">Receptor</keyword>
<keyword evidence="4 10" id="KW-1133">Transmembrane helix</keyword>
<evidence type="ECO:0000256" key="8">
    <source>
        <dbReference type="ARBA" id="ARBA00023180"/>
    </source>
</evidence>
<evidence type="ECO:0000256" key="3">
    <source>
        <dbReference type="ARBA" id="ARBA00022692"/>
    </source>
</evidence>
<keyword evidence="5" id="KW-0297">G-protein coupled receptor</keyword>
<dbReference type="PROSITE" id="PS50259">
    <property type="entry name" value="G_PROTEIN_RECEP_F3_4"/>
    <property type="match status" value="1"/>
</dbReference>
<dbReference type="Pfam" id="PF00003">
    <property type="entry name" value="7tm_3"/>
    <property type="match status" value="1"/>
</dbReference>
<keyword evidence="9" id="KW-0807">Transducer</keyword>
<reference evidence="12 13" key="2">
    <citation type="submission" date="2016-08" db="EMBL/GenBank/DDBJ databases">
        <title>Pervasive Adenine N6-methylation of Active Genes in Fungi.</title>
        <authorList>
            <consortium name="DOE Joint Genome Institute"/>
            <person name="Mondo S.J."/>
            <person name="Dannebaum R.O."/>
            <person name="Kuo R.C."/>
            <person name="Labutti K."/>
            <person name="Haridas S."/>
            <person name="Kuo A."/>
            <person name="Salamov A."/>
            <person name="Ahrendt S.R."/>
            <person name="Lipzen A."/>
            <person name="Sullivan W."/>
            <person name="Andreopoulos W.B."/>
            <person name="Clum A."/>
            <person name="Lindquist E."/>
            <person name="Daum C."/>
            <person name="Ramamoorthy G.K."/>
            <person name="Gryganskyi A."/>
            <person name="Culley D."/>
            <person name="Magnuson J.K."/>
            <person name="James T.Y."/>
            <person name="O'Malley M.A."/>
            <person name="Stajich J.E."/>
            <person name="Spatafora J.W."/>
            <person name="Visel A."/>
            <person name="Grigoriev I.V."/>
        </authorList>
    </citation>
    <scope>NUCLEOTIDE SEQUENCE [LARGE SCALE GENOMIC DNA]</scope>
    <source>
        <strain evidence="13">finn</strain>
    </source>
</reference>
<keyword evidence="13" id="KW-1185">Reference proteome</keyword>
<feature type="transmembrane region" description="Helical" evidence="10">
    <location>
        <begin position="88"/>
        <end position="108"/>
    </location>
</feature>
<dbReference type="InterPro" id="IPR043458">
    <property type="entry name" value="GPR158/179"/>
</dbReference>
<name>A0A1Y1UWK8_9FUNG</name>
<keyword evidence="2" id="KW-1003">Cell membrane</keyword>
<evidence type="ECO:0000256" key="9">
    <source>
        <dbReference type="ARBA" id="ARBA00023224"/>
    </source>
</evidence>
<sequence>MNIYCSYKPVCDPMCNSGICINDNICDCSKTKFRGKLCDERYQLKRNKIMDNLTFLLCLILISIQIILIIFVFKFRNNKVIKSGSTDFMIIILCGSLLYSFHIILYSFSRTQLSCYLISIFKYIGFSLVYGSILVKTYRIYKM</sequence>
<keyword evidence="8" id="KW-0325">Glycoprotein</keyword>
<evidence type="ECO:0000256" key="7">
    <source>
        <dbReference type="ARBA" id="ARBA00023170"/>
    </source>
</evidence>
<organism evidence="12 13">
    <name type="scientific">Piromyces finnis</name>
    <dbReference type="NCBI Taxonomy" id="1754191"/>
    <lineage>
        <taxon>Eukaryota</taxon>
        <taxon>Fungi</taxon>
        <taxon>Fungi incertae sedis</taxon>
        <taxon>Chytridiomycota</taxon>
        <taxon>Chytridiomycota incertae sedis</taxon>
        <taxon>Neocallimastigomycetes</taxon>
        <taxon>Neocallimastigales</taxon>
        <taxon>Neocallimastigaceae</taxon>
        <taxon>Piromyces</taxon>
    </lineage>
</organism>
<evidence type="ECO:0000256" key="10">
    <source>
        <dbReference type="SAM" id="Phobius"/>
    </source>
</evidence>
<dbReference type="OrthoDB" id="2158641at2759"/>
<evidence type="ECO:0000256" key="1">
    <source>
        <dbReference type="ARBA" id="ARBA00004651"/>
    </source>
</evidence>
<evidence type="ECO:0000256" key="5">
    <source>
        <dbReference type="ARBA" id="ARBA00023040"/>
    </source>
</evidence>
<dbReference type="GO" id="GO:0005886">
    <property type="term" value="C:plasma membrane"/>
    <property type="evidence" value="ECO:0007669"/>
    <property type="project" value="UniProtKB-SubCell"/>
</dbReference>
<evidence type="ECO:0000256" key="6">
    <source>
        <dbReference type="ARBA" id="ARBA00023136"/>
    </source>
</evidence>
<dbReference type="EMBL" id="MCFH01000063">
    <property type="protein sequence ID" value="ORX42549.1"/>
    <property type="molecule type" value="Genomic_DNA"/>
</dbReference>
<keyword evidence="3 10" id="KW-0812">Transmembrane</keyword>
<feature type="transmembrane region" description="Helical" evidence="10">
    <location>
        <begin position="53"/>
        <end position="73"/>
    </location>
</feature>
<comment type="subcellular location">
    <subcellularLocation>
        <location evidence="1">Cell membrane</location>
        <topology evidence="1">Multi-pass membrane protein</topology>
    </subcellularLocation>
</comment>
<comment type="caution">
    <text evidence="12">The sequence shown here is derived from an EMBL/GenBank/DDBJ whole genome shotgun (WGS) entry which is preliminary data.</text>
</comment>
<evidence type="ECO:0000259" key="11">
    <source>
        <dbReference type="PROSITE" id="PS50259"/>
    </source>
</evidence>
<dbReference type="AlphaFoldDB" id="A0A1Y1UWK8"/>
<feature type="domain" description="G-protein coupled receptors family 3 profile" evidence="11">
    <location>
        <begin position="50"/>
        <end position="143"/>
    </location>
</feature>
<evidence type="ECO:0000256" key="4">
    <source>
        <dbReference type="ARBA" id="ARBA00022989"/>
    </source>
</evidence>
<evidence type="ECO:0000313" key="12">
    <source>
        <dbReference type="EMBL" id="ORX42549.1"/>
    </source>
</evidence>
<feature type="transmembrane region" description="Helical" evidence="10">
    <location>
        <begin position="120"/>
        <end position="141"/>
    </location>
</feature>
<dbReference type="PANTHER" id="PTHR32546">
    <property type="entry name" value="G-PROTEIN COUPLED RECEPTOR 158-RELATED"/>
    <property type="match status" value="1"/>
</dbReference>
<protein>
    <recommendedName>
        <fullName evidence="11">G-protein coupled receptors family 3 profile domain-containing protein</fullName>
    </recommendedName>
</protein>
<dbReference type="PANTHER" id="PTHR32546:SF26">
    <property type="entry name" value="SMOG, ISOFORM D"/>
    <property type="match status" value="1"/>
</dbReference>
<accession>A0A1Y1UWK8</accession>
<dbReference type="GO" id="GO:0004930">
    <property type="term" value="F:G protein-coupled receptor activity"/>
    <property type="evidence" value="ECO:0007669"/>
    <property type="project" value="UniProtKB-KW"/>
</dbReference>
<keyword evidence="6 10" id="KW-0472">Membrane</keyword>
<dbReference type="InterPro" id="IPR017978">
    <property type="entry name" value="GPCR_3_C"/>
</dbReference>
<reference evidence="12 13" key="1">
    <citation type="submission" date="2016-08" db="EMBL/GenBank/DDBJ databases">
        <title>Genomes of anaerobic fungi encode conserved fungal cellulosomes for biomass hydrolysis.</title>
        <authorList>
            <consortium name="DOE Joint Genome Institute"/>
            <person name="Haitjema C.H."/>
            <person name="Gilmore S.P."/>
            <person name="Henske J.K."/>
            <person name="Solomon K.V."/>
            <person name="De Groot R."/>
            <person name="Kuo A."/>
            <person name="Mondo S.J."/>
            <person name="Salamov A.A."/>
            <person name="Labutti K."/>
            <person name="Zhao Z."/>
            <person name="Chiniquy J."/>
            <person name="Barry K."/>
            <person name="Brewer H.M."/>
            <person name="Purvine S.O."/>
            <person name="Wright A.T."/>
            <person name="Boxma B."/>
            <person name="Van Alen T."/>
            <person name="Hackstein J.H."/>
            <person name="Baker S.E."/>
            <person name="Grigoriev I.V."/>
            <person name="O'Malley M.A."/>
        </authorList>
    </citation>
    <scope>NUCLEOTIDE SEQUENCE [LARGE SCALE GENOMIC DNA]</scope>
    <source>
        <strain evidence="13">finn</strain>
    </source>
</reference>
<proteinExistence type="predicted"/>
<dbReference type="Gene3D" id="2.10.25.10">
    <property type="entry name" value="Laminin"/>
    <property type="match status" value="1"/>
</dbReference>